<feature type="non-terminal residue" evidence="1">
    <location>
        <position position="60"/>
    </location>
</feature>
<proteinExistence type="predicted"/>
<name>A0A0B6Y065_9EUPU</name>
<dbReference type="EMBL" id="HACG01002321">
    <property type="protein sequence ID" value="CEK49186.1"/>
    <property type="molecule type" value="Transcribed_RNA"/>
</dbReference>
<organism evidence="1">
    <name type="scientific">Arion vulgaris</name>
    <dbReference type="NCBI Taxonomy" id="1028688"/>
    <lineage>
        <taxon>Eukaryota</taxon>
        <taxon>Metazoa</taxon>
        <taxon>Spiralia</taxon>
        <taxon>Lophotrochozoa</taxon>
        <taxon>Mollusca</taxon>
        <taxon>Gastropoda</taxon>
        <taxon>Heterobranchia</taxon>
        <taxon>Euthyneura</taxon>
        <taxon>Panpulmonata</taxon>
        <taxon>Eupulmonata</taxon>
        <taxon>Stylommatophora</taxon>
        <taxon>Helicina</taxon>
        <taxon>Arionoidea</taxon>
        <taxon>Arionidae</taxon>
        <taxon>Arion</taxon>
    </lineage>
</organism>
<gene>
    <name evidence="1" type="primary">ORF6750</name>
</gene>
<dbReference type="AlphaFoldDB" id="A0A0B6Y065"/>
<reference evidence="1" key="1">
    <citation type="submission" date="2014-12" db="EMBL/GenBank/DDBJ databases">
        <title>Insight into the proteome of Arion vulgaris.</title>
        <authorList>
            <person name="Aradska J."/>
            <person name="Bulat T."/>
            <person name="Smidak R."/>
            <person name="Sarate P."/>
            <person name="Gangsoo J."/>
            <person name="Sialana F."/>
            <person name="Bilban M."/>
            <person name="Lubec G."/>
        </authorList>
    </citation>
    <scope>NUCLEOTIDE SEQUENCE</scope>
    <source>
        <tissue evidence="1">Skin</tissue>
    </source>
</reference>
<sequence length="60" mass="7258">MMKQVMYKMENKEENVYIGCCSDKKICGQKHEPLRVSCVICLYEHCIHDNIYLHIEEHWL</sequence>
<evidence type="ECO:0000313" key="1">
    <source>
        <dbReference type="EMBL" id="CEK49186.1"/>
    </source>
</evidence>
<protein>
    <submittedName>
        <fullName evidence="1">Uncharacterized protein</fullName>
    </submittedName>
</protein>
<accession>A0A0B6Y065</accession>